<keyword evidence="7 20" id="KW-0406">Ion transport</keyword>
<keyword evidence="10" id="KW-0675">Receptor</keyword>
<keyword evidence="1 20" id="KW-0813">Transport</keyword>
<protein>
    <submittedName>
        <fullName evidence="23">Uncharacterized protein</fullName>
    </submittedName>
</protein>
<dbReference type="PRINTS" id="PR00252">
    <property type="entry name" value="NRIONCHANNEL"/>
</dbReference>
<reference evidence="23" key="1">
    <citation type="journal article" date="2010" name="Science">
        <title>The genome of the Western clawed frog Xenopus tropicalis.</title>
        <authorList>
            <person name="Hellsten U."/>
            <person name="Harland R.M."/>
            <person name="Gilchrist M.J."/>
            <person name="Hendrix D."/>
            <person name="Jurka J."/>
            <person name="Kapitonov V."/>
            <person name="Ovcharenko I."/>
            <person name="Putnam N.H."/>
            <person name="Shu S."/>
            <person name="Taher L."/>
            <person name="Blitz I.L."/>
            <person name="Blumberg B."/>
            <person name="Dichmann D.S."/>
            <person name="Dubchak I."/>
            <person name="Amaya E."/>
            <person name="Detter J.C."/>
            <person name="Fletcher R."/>
            <person name="Gerhard D.S."/>
            <person name="Goodstein D."/>
            <person name="Graves T."/>
            <person name="Grigoriev I.V."/>
            <person name="Grimwood J."/>
            <person name="Kawashima T."/>
            <person name="Lindquist E."/>
            <person name="Lucas S.M."/>
            <person name="Mead P.E."/>
            <person name="Mitros T."/>
            <person name="Ogino H."/>
            <person name="Ohta Y."/>
            <person name="Poliakov A.V."/>
            <person name="Pollet N."/>
            <person name="Robert J."/>
            <person name="Salamov A."/>
            <person name="Sater A.K."/>
            <person name="Schmutz J."/>
            <person name="Terry A."/>
            <person name="Vize P.D."/>
            <person name="Warren W.C."/>
            <person name="Wells D."/>
            <person name="Wills A."/>
            <person name="Wilson R.K."/>
            <person name="Zimmerman L.B."/>
            <person name="Zorn A.M."/>
            <person name="Grainger R."/>
            <person name="Grammer T."/>
            <person name="Khokha M.K."/>
            <person name="Richardson P.M."/>
            <person name="Rokhsar D.S."/>
        </authorList>
    </citation>
    <scope>NUCLEOTIDE SEQUENCE [LARGE SCALE GENOMIC DNA]</scope>
    <source>
        <strain evidence="23">Nigerian</strain>
    </source>
</reference>
<evidence type="ECO:0000256" key="17">
    <source>
        <dbReference type="ARBA" id="ARBA00036239"/>
    </source>
</evidence>
<dbReference type="GO" id="GO:0004888">
    <property type="term" value="F:transmembrane signaling receptor activity"/>
    <property type="evidence" value="ECO:0007669"/>
    <property type="project" value="InterPro"/>
</dbReference>
<evidence type="ECO:0000256" key="1">
    <source>
        <dbReference type="ARBA" id="ARBA00022448"/>
    </source>
</evidence>
<keyword evidence="2" id="KW-1003">Cell membrane</keyword>
<dbReference type="InterPro" id="IPR006202">
    <property type="entry name" value="Neur_chan_lig-bd"/>
</dbReference>
<evidence type="ECO:0000256" key="20">
    <source>
        <dbReference type="RuleBase" id="RU000687"/>
    </source>
</evidence>
<evidence type="ECO:0000256" key="9">
    <source>
        <dbReference type="ARBA" id="ARBA00023157"/>
    </source>
</evidence>
<sequence length="389" mass="45151">MYIQSMISYHWIVLHWKNELIEWDPKNYCNISKLYVTSDNFWLPDLYIYEMTEQNSQTRVNYVEVMNDGNCSLSVPLRVVSNCDLQLYKFPFDEQACTLSFGPYLYPDPEITMLPYSDSKKVTEKSRHFYSGKGDWKFLSIEVTNNPYNWNGVNYSRVYYEISIKRSPIAYVINLILPACLLLVLDIYSMFIKSSQEERLGFKITVISGFIVLLLILNDLLPDSGNMPALGYFFCASLGIMVVSSIGSIMISHVLSQRSSSTDVPPWIKTWILKYMAYILCFKEKFHMEDIVSFVPADNEYKIEKSLNELPIRNENTQSTTTHALEVKMLKRILIEILKIRKELLIFKKTNENQSHWNSVAQVLDRLLLFLYLAAMGITFTGTVISWAT</sequence>
<dbReference type="FunFam" id="2.70.170.10:FF:000017">
    <property type="entry name" value="5-hydroxytryptamine receptor 3A"/>
    <property type="match status" value="1"/>
</dbReference>
<dbReference type="InterPro" id="IPR006201">
    <property type="entry name" value="Neur_channel"/>
</dbReference>
<evidence type="ECO:0000256" key="12">
    <source>
        <dbReference type="ARBA" id="ARBA00023257"/>
    </source>
</evidence>
<evidence type="ECO:0000256" key="6">
    <source>
        <dbReference type="ARBA" id="ARBA00023018"/>
    </source>
</evidence>
<evidence type="ECO:0000256" key="7">
    <source>
        <dbReference type="ARBA" id="ARBA00023065"/>
    </source>
</evidence>
<evidence type="ECO:0000256" key="3">
    <source>
        <dbReference type="ARBA" id="ARBA00022692"/>
    </source>
</evidence>
<dbReference type="AlphaFoldDB" id="A0A6I8RJP8"/>
<dbReference type="Pfam" id="PF02932">
    <property type="entry name" value="Neur_chan_memb"/>
    <property type="match status" value="1"/>
</dbReference>
<evidence type="ECO:0000256" key="14">
    <source>
        <dbReference type="ARBA" id="ARBA00023303"/>
    </source>
</evidence>
<comment type="function">
    <text evidence="19">Forms serotonin (5-hydroxytryptamine/5-HT3)-activated cation-selective channel complexes, which when activated cause fast, depolarizing responses in neurons.</text>
</comment>
<keyword evidence="3 20" id="KW-0812">Transmembrane</keyword>
<evidence type="ECO:0000259" key="21">
    <source>
        <dbReference type="Pfam" id="PF02931"/>
    </source>
</evidence>
<dbReference type="InterPro" id="IPR018000">
    <property type="entry name" value="Neurotransmitter_ion_chnl_CS"/>
</dbReference>
<feature type="transmembrane region" description="Helical" evidence="20">
    <location>
        <begin position="200"/>
        <end position="217"/>
    </location>
</feature>
<comment type="subcellular location">
    <subcellularLocation>
        <location evidence="15">Postsynaptic cell membrane</location>
        <topology evidence="15">Multi-pass membrane protein</topology>
    </subcellularLocation>
</comment>
<proteinExistence type="inferred from homology"/>
<dbReference type="Ensembl" id="ENSXETT00000086074">
    <property type="protein sequence ID" value="ENSXETP00000081726"/>
    <property type="gene ID" value="ENSXETG00000038999"/>
</dbReference>
<name>A0A6I8RJP8_XENTR</name>
<dbReference type="Gene3D" id="2.70.170.10">
    <property type="entry name" value="Neurotransmitter-gated ion-channel ligand-binding domain"/>
    <property type="match status" value="1"/>
</dbReference>
<evidence type="ECO:0000259" key="22">
    <source>
        <dbReference type="Pfam" id="PF02932"/>
    </source>
</evidence>
<evidence type="ECO:0000256" key="2">
    <source>
        <dbReference type="ARBA" id="ARBA00022475"/>
    </source>
</evidence>
<evidence type="ECO:0000256" key="10">
    <source>
        <dbReference type="ARBA" id="ARBA00023170"/>
    </source>
</evidence>
<feature type="domain" description="Neurotransmitter-gated ion-channel ligand-binding" evidence="21">
    <location>
        <begin position="6"/>
        <end position="168"/>
    </location>
</feature>
<dbReference type="Gene3D" id="1.20.58.390">
    <property type="entry name" value="Neurotransmitter-gated ion-channel transmembrane domain"/>
    <property type="match status" value="1"/>
</dbReference>
<keyword evidence="12" id="KW-0628">Postsynaptic cell membrane</keyword>
<dbReference type="GeneTree" id="ENSGT00940000157705"/>
<evidence type="ECO:0000313" key="23">
    <source>
        <dbReference type="Ensembl" id="ENSXETP00000081726"/>
    </source>
</evidence>
<evidence type="ECO:0000256" key="8">
    <source>
        <dbReference type="ARBA" id="ARBA00023136"/>
    </source>
</evidence>
<comment type="catalytic activity">
    <reaction evidence="16">
        <text>K(+)(in) = K(+)(out)</text>
        <dbReference type="Rhea" id="RHEA:29463"/>
        <dbReference type="ChEBI" id="CHEBI:29103"/>
    </reaction>
</comment>
<comment type="catalytic activity">
    <reaction evidence="17">
        <text>Na(+)(in) = Na(+)(out)</text>
        <dbReference type="Rhea" id="RHEA:34963"/>
        <dbReference type="ChEBI" id="CHEBI:29101"/>
    </reaction>
</comment>
<dbReference type="InParanoid" id="A0A6I8RJP8"/>
<dbReference type="SUPFAM" id="SSF90112">
    <property type="entry name" value="Neurotransmitter-gated ion-channel transmembrane pore"/>
    <property type="match status" value="1"/>
</dbReference>
<dbReference type="InterPro" id="IPR036734">
    <property type="entry name" value="Neur_chan_lig-bd_sf"/>
</dbReference>
<feature type="transmembrane region" description="Helical" evidence="20">
    <location>
        <begin position="169"/>
        <end position="188"/>
    </location>
</feature>
<accession>A0A6I8RJP8</accession>
<reference evidence="23" key="2">
    <citation type="submission" date="2020-05" db="UniProtKB">
        <authorList>
            <consortium name="Ensembl"/>
        </authorList>
    </citation>
    <scope>IDENTIFICATION</scope>
</reference>
<evidence type="ECO:0000256" key="19">
    <source>
        <dbReference type="ARBA" id="ARBA00037540"/>
    </source>
</evidence>
<dbReference type="InterPro" id="IPR006029">
    <property type="entry name" value="Neurotrans-gated_channel_TM"/>
</dbReference>
<keyword evidence="13" id="KW-1071">Ligand-gated ion channel</keyword>
<evidence type="ECO:0000256" key="18">
    <source>
        <dbReference type="ARBA" id="ARBA00036634"/>
    </source>
</evidence>
<keyword evidence="4" id="KW-0732">Signal</keyword>
<evidence type="ECO:0000256" key="16">
    <source>
        <dbReference type="ARBA" id="ARBA00034430"/>
    </source>
</evidence>
<feature type="transmembrane region" description="Helical" evidence="20">
    <location>
        <begin position="229"/>
        <end position="251"/>
    </location>
</feature>
<comment type="catalytic activity">
    <reaction evidence="18">
        <text>Ca(2+)(in) = Ca(2+)(out)</text>
        <dbReference type="Rhea" id="RHEA:29671"/>
        <dbReference type="ChEBI" id="CHEBI:29108"/>
    </reaction>
</comment>
<dbReference type="SUPFAM" id="SSF63712">
    <property type="entry name" value="Nicotinic receptor ligand binding domain-like"/>
    <property type="match status" value="1"/>
</dbReference>
<dbReference type="PROSITE" id="PS00236">
    <property type="entry name" value="NEUROTR_ION_CHANNEL"/>
    <property type="match status" value="1"/>
</dbReference>
<dbReference type="PANTHER" id="PTHR18945">
    <property type="entry name" value="NEUROTRANSMITTER GATED ION CHANNEL"/>
    <property type="match status" value="1"/>
</dbReference>
<feature type="transmembrane region" description="Helical" evidence="20">
    <location>
        <begin position="367"/>
        <end position="388"/>
    </location>
</feature>
<comment type="similarity">
    <text evidence="20">Belongs to the ligand-gated ion channel (TC 1.A.9) family.</text>
</comment>
<evidence type="ECO:0000256" key="11">
    <source>
        <dbReference type="ARBA" id="ARBA00023180"/>
    </source>
</evidence>
<evidence type="ECO:0000256" key="15">
    <source>
        <dbReference type="ARBA" id="ARBA00034104"/>
    </source>
</evidence>
<feature type="domain" description="Neurotransmitter-gated ion-channel transmembrane" evidence="22">
    <location>
        <begin position="175"/>
        <end position="378"/>
    </location>
</feature>
<organism evidence="23">
    <name type="scientific">Xenopus tropicalis</name>
    <name type="common">Western clawed frog</name>
    <name type="synonym">Silurana tropicalis</name>
    <dbReference type="NCBI Taxonomy" id="8364"/>
    <lineage>
        <taxon>Eukaryota</taxon>
        <taxon>Metazoa</taxon>
        <taxon>Chordata</taxon>
        <taxon>Craniata</taxon>
        <taxon>Vertebrata</taxon>
        <taxon>Euteleostomi</taxon>
        <taxon>Amphibia</taxon>
        <taxon>Batrachia</taxon>
        <taxon>Anura</taxon>
        <taxon>Pipoidea</taxon>
        <taxon>Pipidae</taxon>
        <taxon>Xenopodinae</taxon>
        <taxon>Xenopus</taxon>
        <taxon>Silurana</taxon>
    </lineage>
</organism>
<dbReference type="InterPro" id="IPR036719">
    <property type="entry name" value="Neuro-gated_channel_TM_sf"/>
</dbReference>
<dbReference type="GO" id="GO:0005230">
    <property type="term" value="F:extracellular ligand-gated monoatomic ion channel activity"/>
    <property type="evidence" value="ECO:0007669"/>
    <property type="project" value="InterPro"/>
</dbReference>
<keyword evidence="9" id="KW-1015">Disulfide bond</keyword>
<evidence type="ECO:0000256" key="4">
    <source>
        <dbReference type="ARBA" id="ARBA00022729"/>
    </source>
</evidence>
<evidence type="ECO:0000256" key="13">
    <source>
        <dbReference type="ARBA" id="ARBA00023286"/>
    </source>
</evidence>
<keyword evidence="14 20" id="KW-0407">Ion channel</keyword>
<keyword evidence="6" id="KW-0770">Synapse</keyword>
<keyword evidence="5 20" id="KW-1133">Transmembrane helix</keyword>
<dbReference type="InterPro" id="IPR038050">
    <property type="entry name" value="Neuro_actylchol_rec"/>
</dbReference>
<evidence type="ECO:0000256" key="5">
    <source>
        <dbReference type="ARBA" id="ARBA00022989"/>
    </source>
</evidence>
<keyword evidence="8 20" id="KW-0472">Membrane</keyword>
<dbReference type="GO" id="GO:0045211">
    <property type="term" value="C:postsynaptic membrane"/>
    <property type="evidence" value="ECO:0007669"/>
    <property type="project" value="UniProtKB-SubCell"/>
</dbReference>
<keyword evidence="11" id="KW-0325">Glycoprotein</keyword>
<dbReference type="Pfam" id="PF02931">
    <property type="entry name" value="Neur_chan_LBD"/>
    <property type="match status" value="1"/>
</dbReference>